<dbReference type="InterPro" id="IPR034686">
    <property type="entry name" value="Terpene_cyclase-like_2"/>
</dbReference>
<dbReference type="EC" id="4.2.3.-" evidence="6"/>
<reference evidence="7 8" key="1">
    <citation type="journal article" date="2019" name="Nat. Ecol. Evol.">
        <title>Megaphylogeny resolves global patterns of mushroom evolution.</title>
        <authorList>
            <person name="Varga T."/>
            <person name="Krizsan K."/>
            <person name="Foldi C."/>
            <person name="Dima B."/>
            <person name="Sanchez-Garcia M."/>
            <person name="Sanchez-Ramirez S."/>
            <person name="Szollosi G.J."/>
            <person name="Szarkandi J.G."/>
            <person name="Papp V."/>
            <person name="Albert L."/>
            <person name="Andreopoulos W."/>
            <person name="Angelini C."/>
            <person name="Antonin V."/>
            <person name="Barry K.W."/>
            <person name="Bougher N.L."/>
            <person name="Buchanan P."/>
            <person name="Buyck B."/>
            <person name="Bense V."/>
            <person name="Catcheside P."/>
            <person name="Chovatia M."/>
            <person name="Cooper J."/>
            <person name="Damon W."/>
            <person name="Desjardin D."/>
            <person name="Finy P."/>
            <person name="Geml J."/>
            <person name="Haridas S."/>
            <person name="Hughes K."/>
            <person name="Justo A."/>
            <person name="Karasinski D."/>
            <person name="Kautmanova I."/>
            <person name="Kiss B."/>
            <person name="Kocsube S."/>
            <person name="Kotiranta H."/>
            <person name="LaButti K.M."/>
            <person name="Lechner B.E."/>
            <person name="Liimatainen K."/>
            <person name="Lipzen A."/>
            <person name="Lukacs Z."/>
            <person name="Mihaltcheva S."/>
            <person name="Morgado L.N."/>
            <person name="Niskanen T."/>
            <person name="Noordeloos M.E."/>
            <person name="Ohm R.A."/>
            <person name="Ortiz-Santana B."/>
            <person name="Ovrebo C."/>
            <person name="Racz N."/>
            <person name="Riley R."/>
            <person name="Savchenko A."/>
            <person name="Shiryaev A."/>
            <person name="Soop K."/>
            <person name="Spirin V."/>
            <person name="Szebenyi C."/>
            <person name="Tomsovsky M."/>
            <person name="Tulloss R.E."/>
            <person name="Uehling J."/>
            <person name="Grigoriev I.V."/>
            <person name="Vagvolgyi C."/>
            <person name="Papp T."/>
            <person name="Martin F.M."/>
            <person name="Miettinen O."/>
            <person name="Hibbett D.S."/>
            <person name="Nagy L.G."/>
        </authorList>
    </citation>
    <scope>NUCLEOTIDE SEQUENCE [LARGE SCALE GENOMIC DNA]</scope>
    <source>
        <strain evidence="7 8">CBS 962.96</strain>
    </source>
</reference>
<evidence type="ECO:0000256" key="2">
    <source>
        <dbReference type="ARBA" id="ARBA00006333"/>
    </source>
</evidence>
<proteinExistence type="inferred from homology"/>
<dbReference type="SFLD" id="SFLDS00005">
    <property type="entry name" value="Isoprenoid_Synthase_Type_I"/>
    <property type="match status" value="1"/>
</dbReference>
<comment type="similarity">
    <text evidence="2 6">Belongs to the terpene synthase family.</text>
</comment>
<evidence type="ECO:0000256" key="3">
    <source>
        <dbReference type="ARBA" id="ARBA00022723"/>
    </source>
</evidence>
<keyword evidence="4 6" id="KW-0460">Magnesium</keyword>
<dbReference type="InterPro" id="IPR008949">
    <property type="entry name" value="Isoprenoid_synthase_dom_sf"/>
</dbReference>
<accession>A0A4S8MGY5</accession>
<organism evidence="7 8">
    <name type="scientific">Dendrothele bispora (strain CBS 962.96)</name>
    <dbReference type="NCBI Taxonomy" id="1314807"/>
    <lineage>
        <taxon>Eukaryota</taxon>
        <taxon>Fungi</taxon>
        <taxon>Dikarya</taxon>
        <taxon>Basidiomycota</taxon>
        <taxon>Agaricomycotina</taxon>
        <taxon>Agaricomycetes</taxon>
        <taxon>Agaricomycetidae</taxon>
        <taxon>Agaricales</taxon>
        <taxon>Agaricales incertae sedis</taxon>
        <taxon>Dendrothele</taxon>
    </lineage>
</organism>
<evidence type="ECO:0000256" key="5">
    <source>
        <dbReference type="ARBA" id="ARBA00023239"/>
    </source>
</evidence>
<dbReference type="AlphaFoldDB" id="A0A4S8MGY5"/>
<protein>
    <recommendedName>
        <fullName evidence="6">Terpene synthase</fullName>
        <ecNumber evidence="6">4.2.3.-</ecNumber>
    </recommendedName>
</protein>
<dbReference type="SFLD" id="SFLDG01020">
    <property type="entry name" value="Terpene_Cyclase_Like_2"/>
    <property type="match status" value="1"/>
</dbReference>
<evidence type="ECO:0000313" key="8">
    <source>
        <dbReference type="Proteomes" id="UP000297245"/>
    </source>
</evidence>
<dbReference type="EMBL" id="ML179083">
    <property type="protein sequence ID" value="THV01930.1"/>
    <property type="molecule type" value="Genomic_DNA"/>
</dbReference>
<evidence type="ECO:0000256" key="6">
    <source>
        <dbReference type="RuleBase" id="RU366034"/>
    </source>
</evidence>
<dbReference type="Proteomes" id="UP000297245">
    <property type="component" value="Unassembled WGS sequence"/>
</dbReference>
<keyword evidence="3 6" id="KW-0479">Metal-binding</keyword>
<dbReference type="PANTHER" id="PTHR35201">
    <property type="entry name" value="TERPENE SYNTHASE"/>
    <property type="match status" value="1"/>
</dbReference>
<comment type="cofactor">
    <cofactor evidence="1 6">
        <name>Mg(2+)</name>
        <dbReference type="ChEBI" id="CHEBI:18420"/>
    </cofactor>
</comment>
<evidence type="ECO:0000256" key="1">
    <source>
        <dbReference type="ARBA" id="ARBA00001946"/>
    </source>
</evidence>
<sequence>MPSTLSKSQTPNQFILPDLLSSCLLKRGINPHYQEAAAESAAWLGSHNILSDKKRAEVISNHNELLVAHTYPYAEYEQFRTCCDFVNLLFIIDECSDEQNGQDAHATGKIFLDALRDADNQDSSPLAVMTKEFRARYIKLAGSQTSRRFFERCQSYIEAVAKEAQLREHGQVLDLESFIPLRRENSAVPLVFGLFEYALGIDLPQEVFDDSTFQEVFLTAVDLVCWSNDVYSYNMEYAKGIHGNNIVTVLMKTYNFDLQTSCDYVGLYFRKLMAQFEMGKIRLPSWSSEVDVQVARYVDALEYWIRGNLDWCFETNRYFGPHHHEVKSTRVVTLLHPTLVVDSDD</sequence>
<gene>
    <name evidence="7" type="ORF">K435DRAFT_853348</name>
</gene>
<evidence type="ECO:0000256" key="4">
    <source>
        <dbReference type="ARBA" id="ARBA00022842"/>
    </source>
</evidence>
<dbReference type="Gene3D" id="1.10.600.10">
    <property type="entry name" value="Farnesyl Diphosphate Synthase"/>
    <property type="match status" value="1"/>
</dbReference>
<keyword evidence="8" id="KW-1185">Reference proteome</keyword>
<dbReference type="SUPFAM" id="SSF48576">
    <property type="entry name" value="Terpenoid synthases"/>
    <property type="match status" value="1"/>
</dbReference>
<dbReference type="GO" id="GO:0010333">
    <property type="term" value="F:terpene synthase activity"/>
    <property type="evidence" value="ECO:0007669"/>
    <property type="project" value="InterPro"/>
</dbReference>
<dbReference type="PANTHER" id="PTHR35201:SF4">
    <property type="entry name" value="BETA-PINACENE SYNTHASE-RELATED"/>
    <property type="match status" value="1"/>
</dbReference>
<evidence type="ECO:0000313" key="7">
    <source>
        <dbReference type="EMBL" id="THV01930.1"/>
    </source>
</evidence>
<dbReference type="GO" id="GO:0046872">
    <property type="term" value="F:metal ion binding"/>
    <property type="evidence" value="ECO:0007669"/>
    <property type="project" value="UniProtKB-KW"/>
</dbReference>
<dbReference type="OrthoDB" id="2861623at2759"/>
<keyword evidence="5 6" id="KW-0456">Lyase</keyword>
<dbReference type="Pfam" id="PF19086">
    <property type="entry name" value="Terpene_syn_C_2"/>
    <property type="match status" value="1"/>
</dbReference>
<dbReference type="GO" id="GO:0008299">
    <property type="term" value="P:isoprenoid biosynthetic process"/>
    <property type="evidence" value="ECO:0007669"/>
    <property type="project" value="UniProtKB-ARBA"/>
</dbReference>
<name>A0A4S8MGY5_DENBC</name>